<dbReference type="EMBL" id="CM045766">
    <property type="protein sequence ID" value="KAI8002884.1"/>
    <property type="molecule type" value="Genomic_DNA"/>
</dbReference>
<dbReference type="Proteomes" id="UP001060215">
    <property type="component" value="Chromosome 9"/>
</dbReference>
<name>A0ACC0GPP2_9ERIC</name>
<protein>
    <submittedName>
        <fullName evidence="1">Uncharacterized protein</fullName>
    </submittedName>
</protein>
<sequence>MSADIDRDLIGCSSILQAGIKLNETISVVEDVKCFSSRIQSENGCVTGQDGSPISNRKRDESPISYHEISNNSISGVKKARMIVDKQQPSVHVKYNSLTRDCKWKLEELLQPWSKWRAQHCSSSHDSNEVLESGEETFFTALFVGLDNPSAVVCVW</sequence>
<proteinExistence type="predicted"/>
<evidence type="ECO:0000313" key="1">
    <source>
        <dbReference type="EMBL" id="KAI8002884.1"/>
    </source>
</evidence>
<keyword evidence="2" id="KW-1185">Reference proteome</keyword>
<reference evidence="1 2" key="1">
    <citation type="journal article" date="2022" name="Plant J.">
        <title>Chromosome-level genome of Camellia lanceoleosa provides a valuable resource for understanding genome evolution and self-incompatibility.</title>
        <authorList>
            <person name="Gong W."/>
            <person name="Xiao S."/>
            <person name="Wang L."/>
            <person name="Liao Z."/>
            <person name="Chang Y."/>
            <person name="Mo W."/>
            <person name="Hu G."/>
            <person name="Li W."/>
            <person name="Zhao G."/>
            <person name="Zhu H."/>
            <person name="Hu X."/>
            <person name="Ji K."/>
            <person name="Xiang X."/>
            <person name="Song Q."/>
            <person name="Yuan D."/>
            <person name="Jin S."/>
            <person name="Zhang L."/>
        </authorList>
    </citation>
    <scope>NUCLEOTIDE SEQUENCE [LARGE SCALE GENOMIC DNA]</scope>
    <source>
        <strain evidence="1">SQ_2022a</strain>
    </source>
</reference>
<comment type="caution">
    <text evidence="1">The sequence shown here is derived from an EMBL/GenBank/DDBJ whole genome shotgun (WGS) entry which is preliminary data.</text>
</comment>
<organism evidence="1 2">
    <name type="scientific">Camellia lanceoleosa</name>
    <dbReference type="NCBI Taxonomy" id="1840588"/>
    <lineage>
        <taxon>Eukaryota</taxon>
        <taxon>Viridiplantae</taxon>
        <taxon>Streptophyta</taxon>
        <taxon>Embryophyta</taxon>
        <taxon>Tracheophyta</taxon>
        <taxon>Spermatophyta</taxon>
        <taxon>Magnoliopsida</taxon>
        <taxon>eudicotyledons</taxon>
        <taxon>Gunneridae</taxon>
        <taxon>Pentapetalae</taxon>
        <taxon>asterids</taxon>
        <taxon>Ericales</taxon>
        <taxon>Theaceae</taxon>
        <taxon>Camellia</taxon>
    </lineage>
</organism>
<accession>A0ACC0GPP2</accession>
<evidence type="ECO:0000313" key="2">
    <source>
        <dbReference type="Proteomes" id="UP001060215"/>
    </source>
</evidence>
<gene>
    <name evidence="1" type="ORF">LOK49_LG08G00855</name>
</gene>